<feature type="region of interest" description="Disordered" evidence="1">
    <location>
        <begin position="236"/>
        <end position="261"/>
    </location>
</feature>
<gene>
    <name evidence="3" type="ORF">CPter91_4045</name>
</gene>
<evidence type="ECO:0000313" key="4">
    <source>
        <dbReference type="Proteomes" id="UP000074561"/>
    </source>
</evidence>
<dbReference type="OrthoDB" id="8904545at2"/>
<evidence type="ECO:0000256" key="1">
    <source>
        <dbReference type="SAM" id="MobiDB-lite"/>
    </source>
</evidence>
<keyword evidence="2" id="KW-0732">Signal</keyword>
<evidence type="ECO:0000256" key="2">
    <source>
        <dbReference type="SAM" id="SignalP"/>
    </source>
</evidence>
<dbReference type="AlphaFoldDB" id="A0A127Q931"/>
<organism evidence="3 4">
    <name type="scientific">Collimonas pratensis</name>
    <dbReference type="NCBI Taxonomy" id="279113"/>
    <lineage>
        <taxon>Bacteria</taxon>
        <taxon>Pseudomonadati</taxon>
        <taxon>Pseudomonadota</taxon>
        <taxon>Betaproteobacteria</taxon>
        <taxon>Burkholderiales</taxon>
        <taxon>Oxalobacteraceae</taxon>
        <taxon>Collimonas</taxon>
    </lineage>
</organism>
<feature type="signal peptide" evidence="2">
    <location>
        <begin position="1"/>
        <end position="27"/>
    </location>
</feature>
<name>A0A127Q931_9BURK</name>
<protein>
    <submittedName>
        <fullName evidence="3">Uncharacterized protein</fullName>
    </submittedName>
</protein>
<accession>A0A127Q931</accession>
<proteinExistence type="predicted"/>
<evidence type="ECO:0000313" key="3">
    <source>
        <dbReference type="EMBL" id="AMP06365.1"/>
    </source>
</evidence>
<dbReference type="RefSeq" id="WP_061942790.1">
    <property type="nucleotide sequence ID" value="NZ_CP013234.1"/>
</dbReference>
<dbReference type="EMBL" id="CP013234">
    <property type="protein sequence ID" value="AMP06365.1"/>
    <property type="molecule type" value="Genomic_DNA"/>
</dbReference>
<reference evidence="3 4" key="1">
    <citation type="submission" date="2015-11" db="EMBL/GenBank/DDBJ databases">
        <title>Exploring the genomic traits of fungus-feeding bacterial genus Collimonas.</title>
        <authorList>
            <person name="Song C."/>
            <person name="Schmidt R."/>
            <person name="de Jager V."/>
            <person name="Krzyzanowska D."/>
            <person name="Jongedijk E."/>
            <person name="Cankar K."/>
            <person name="Beekwilder J."/>
            <person name="van Veen A."/>
            <person name="de Boer W."/>
            <person name="van Veen J.A."/>
            <person name="Garbeva P."/>
        </authorList>
    </citation>
    <scope>NUCLEOTIDE SEQUENCE [LARGE SCALE GENOMIC DNA]</scope>
    <source>
        <strain evidence="3 4">Ter91</strain>
    </source>
</reference>
<dbReference type="PATRIC" id="fig|279113.9.peg.4014"/>
<feature type="chain" id="PRO_5007277674" evidence="2">
    <location>
        <begin position="28"/>
        <end position="261"/>
    </location>
</feature>
<dbReference type="Proteomes" id="UP000074561">
    <property type="component" value="Chromosome"/>
</dbReference>
<dbReference type="KEGG" id="cpra:CPter91_4045"/>
<sequence length="261" mass="28592">MSKASGLRILKLIGLISLLAASMHASAGFFGFGGDSWKEEVLLHDGQKLIVERSQSYGGRHEIGQPSPVKEESISFILPNTNKSIVWTEEINNEPGSASLGLLAIDVVHGTPYMVTVPVGCTSFNKWGRPNPPYVIFKYEGQAWEKIPLNELPLEIKEANVISNVQDHGHELNSHSGVVSASEIKEINGFYRQEVLHLKVFVRTPFDSLDQGCPVLVRIKGGWQSAGGAKAPFPITTPNSPDEFQRLIPVVPPQSSDEKKN</sequence>